<feature type="modified residue" description="N5-methylglutamine" evidence="8">
    <location>
        <position position="152"/>
    </location>
</feature>
<organism evidence="10 11">
    <name type="scientific">Phaeovulum vinaykumarii</name>
    <dbReference type="NCBI Taxonomy" id="407234"/>
    <lineage>
        <taxon>Bacteria</taxon>
        <taxon>Pseudomonadati</taxon>
        <taxon>Pseudomonadota</taxon>
        <taxon>Alphaproteobacteria</taxon>
        <taxon>Rhodobacterales</taxon>
        <taxon>Paracoccaceae</taxon>
        <taxon>Phaeovulum</taxon>
    </lineage>
</organism>
<dbReference type="InterPro" id="IPR019927">
    <property type="entry name" value="Ribosomal_uL3_bac/org-type"/>
</dbReference>
<keyword evidence="5 8" id="KW-0689">Ribosomal protein</keyword>
<dbReference type="FunFam" id="3.30.160.810:FF:000001">
    <property type="entry name" value="50S ribosomal protein L3"/>
    <property type="match status" value="1"/>
</dbReference>
<dbReference type="Gene3D" id="3.30.160.810">
    <property type="match status" value="1"/>
</dbReference>
<evidence type="ECO:0000256" key="3">
    <source>
        <dbReference type="ARBA" id="ARBA00022730"/>
    </source>
</evidence>
<gene>
    <name evidence="8" type="primary">rplC</name>
    <name evidence="10" type="ORF">SAMN05421795_102260</name>
</gene>
<accession>A0A1N7KWW1</accession>
<comment type="subunit">
    <text evidence="8">Part of the 50S ribosomal subunit. Forms a cluster with proteins L14 and L19.</text>
</comment>
<keyword evidence="4 8" id="KW-0694">RNA-binding</keyword>
<evidence type="ECO:0000256" key="8">
    <source>
        <dbReference type="HAMAP-Rule" id="MF_01325"/>
    </source>
</evidence>
<evidence type="ECO:0000256" key="6">
    <source>
        <dbReference type="ARBA" id="ARBA00023274"/>
    </source>
</evidence>
<dbReference type="GO" id="GO:0022625">
    <property type="term" value="C:cytosolic large ribosomal subunit"/>
    <property type="evidence" value="ECO:0007669"/>
    <property type="project" value="TreeGrafter"/>
</dbReference>
<protein>
    <recommendedName>
        <fullName evidence="7 8">Large ribosomal subunit protein uL3</fullName>
    </recommendedName>
</protein>
<keyword evidence="2 8" id="KW-0488">Methylation</keyword>
<dbReference type="FunFam" id="2.40.30.10:FF:000004">
    <property type="entry name" value="50S ribosomal protein L3"/>
    <property type="match status" value="1"/>
</dbReference>
<dbReference type="HAMAP" id="MF_01325_B">
    <property type="entry name" value="Ribosomal_uL3_B"/>
    <property type="match status" value="1"/>
</dbReference>
<dbReference type="EMBL" id="FTOM01000002">
    <property type="protein sequence ID" value="SIS66088.1"/>
    <property type="molecule type" value="Genomic_DNA"/>
</dbReference>
<dbReference type="AlphaFoldDB" id="A0A1N7KWW1"/>
<evidence type="ECO:0000256" key="9">
    <source>
        <dbReference type="SAM" id="MobiDB-lite"/>
    </source>
</evidence>
<dbReference type="Proteomes" id="UP000186098">
    <property type="component" value="Unassembled WGS sequence"/>
</dbReference>
<reference evidence="11" key="1">
    <citation type="submission" date="2017-01" db="EMBL/GenBank/DDBJ databases">
        <authorList>
            <person name="Varghese N."/>
            <person name="Submissions S."/>
        </authorList>
    </citation>
    <scope>NUCLEOTIDE SEQUENCE [LARGE SCALE GENOMIC DNA]</scope>
    <source>
        <strain evidence="11">DSM 18714</strain>
    </source>
</reference>
<comment type="PTM">
    <text evidence="8">Methylated by PrmB.</text>
</comment>
<dbReference type="InterPro" id="IPR009000">
    <property type="entry name" value="Transl_B-barrel_sf"/>
</dbReference>
<evidence type="ECO:0000256" key="5">
    <source>
        <dbReference type="ARBA" id="ARBA00022980"/>
    </source>
</evidence>
<dbReference type="SUPFAM" id="SSF50447">
    <property type="entry name" value="Translation proteins"/>
    <property type="match status" value="1"/>
</dbReference>
<comment type="function">
    <text evidence="8">One of the primary rRNA binding proteins, it binds directly near the 3'-end of the 23S rRNA, where it nucleates assembly of the 50S subunit.</text>
</comment>
<keyword evidence="6 8" id="KW-0687">Ribonucleoprotein</keyword>
<dbReference type="PANTHER" id="PTHR11229:SF16">
    <property type="entry name" value="LARGE RIBOSOMAL SUBUNIT PROTEIN UL3C"/>
    <property type="match status" value="1"/>
</dbReference>
<proteinExistence type="inferred from homology"/>
<keyword evidence="11" id="KW-1185">Reference proteome</keyword>
<evidence type="ECO:0000256" key="7">
    <source>
        <dbReference type="ARBA" id="ARBA00035243"/>
    </source>
</evidence>
<evidence type="ECO:0000256" key="4">
    <source>
        <dbReference type="ARBA" id="ARBA00022884"/>
    </source>
</evidence>
<keyword evidence="3 8" id="KW-0699">rRNA-binding</keyword>
<evidence type="ECO:0000313" key="11">
    <source>
        <dbReference type="Proteomes" id="UP000186098"/>
    </source>
</evidence>
<dbReference type="GO" id="GO:0019843">
    <property type="term" value="F:rRNA binding"/>
    <property type="evidence" value="ECO:0007669"/>
    <property type="project" value="UniProtKB-UniRule"/>
</dbReference>
<dbReference type="NCBIfam" id="TIGR03625">
    <property type="entry name" value="L3_bact"/>
    <property type="match status" value="1"/>
</dbReference>
<dbReference type="Pfam" id="PF00297">
    <property type="entry name" value="Ribosomal_L3"/>
    <property type="match status" value="1"/>
</dbReference>
<dbReference type="Gene3D" id="2.40.30.10">
    <property type="entry name" value="Translation factors"/>
    <property type="match status" value="1"/>
</dbReference>
<feature type="compositionally biased region" description="Low complexity" evidence="9">
    <location>
        <begin position="228"/>
        <end position="238"/>
    </location>
</feature>
<dbReference type="STRING" id="407234.SAMN05421795_102260"/>
<dbReference type="PANTHER" id="PTHR11229">
    <property type="entry name" value="50S RIBOSOMAL PROTEIN L3"/>
    <property type="match status" value="1"/>
</dbReference>
<evidence type="ECO:0000256" key="2">
    <source>
        <dbReference type="ARBA" id="ARBA00022481"/>
    </source>
</evidence>
<sequence>MLRSGVIAKKLGMTRLFMEDGRQVPVTVLSLDGCQVVAQRTVEKDGYTAVQLGAGAAKAKRTTAALRGHFAKANVAPKRKLVEFRVSPENLIDVGAEISADHYAEGQFVDIAGTSIGKGFAGAMKRHNFGGLRASHGVSISHRSHGSTGQCQDPGKVFKGKKMAGHMGAARVTTQNIQVVKTDADRGLIMVKGSVPGSKGGWVTIKDAVKKPLPENVPTPAAIRSDAAAEAPAEGGEE</sequence>
<name>A0A1N7KWW1_9RHOB</name>
<feature type="region of interest" description="Disordered" evidence="9">
    <location>
        <begin position="212"/>
        <end position="238"/>
    </location>
</feature>
<dbReference type="GO" id="GO:0006412">
    <property type="term" value="P:translation"/>
    <property type="evidence" value="ECO:0007669"/>
    <property type="project" value="UniProtKB-UniRule"/>
</dbReference>
<evidence type="ECO:0000256" key="1">
    <source>
        <dbReference type="ARBA" id="ARBA00006540"/>
    </source>
</evidence>
<evidence type="ECO:0000313" key="10">
    <source>
        <dbReference type="EMBL" id="SIS66088.1"/>
    </source>
</evidence>
<dbReference type="InterPro" id="IPR000597">
    <property type="entry name" value="Ribosomal_uL3"/>
</dbReference>
<dbReference type="GO" id="GO:0003735">
    <property type="term" value="F:structural constituent of ribosome"/>
    <property type="evidence" value="ECO:0007669"/>
    <property type="project" value="UniProtKB-UniRule"/>
</dbReference>
<comment type="similarity">
    <text evidence="1 8">Belongs to the universal ribosomal protein uL3 family.</text>
</comment>